<dbReference type="GeneID" id="110982127"/>
<organism evidence="3 4">
    <name type="scientific">Acanthaster planci</name>
    <name type="common">Crown-of-thorns starfish</name>
    <dbReference type="NCBI Taxonomy" id="133434"/>
    <lineage>
        <taxon>Eukaryota</taxon>
        <taxon>Metazoa</taxon>
        <taxon>Echinodermata</taxon>
        <taxon>Eleutherozoa</taxon>
        <taxon>Asterozoa</taxon>
        <taxon>Asteroidea</taxon>
        <taxon>Valvatacea</taxon>
        <taxon>Valvatida</taxon>
        <taxon>Acanthasteridae</taxon>
        <taxon>Acanthaster</taxon>
    </lineage>
</organism>
<dbReference type="PROSITE" id="PS50017">
    <property type="entry name" value="DEATH_DOMAIN"/>
    <property type="match status" value="1"/>
</dbReference>
<dbReference type="OMA" id="GHEWENL"/>
<dbReference type="GO" id="GO:0002020">
    <property type="term" value="F:protease binding"/>
    <property type="evidence" value="ECO:0007669"/>
    <property type="project" value="InterPro"/>
</dbReference>
<dbReference type="Proteomes" id="UP000694845">
    <property type="component" value="Unplaced"/>
</dbReference>
<evidence type="ECO:0000313" key="3">
    <source>
        <dbReference type="Proteomes" id="UP000694845"/>
    </source>
</evidence>
<dbReference type="InterPro" id="IPR001315">
    <property type="entry name" value="CARD"/>
</dbReference>
<dbReference type="InterPro" id="IPR011029">
    <property type="entry name" value="DEATH-like_dom_sf"/>
</dbReference>
<dbReference type="RefSeq" id="XP_022096017.1">
    <property type="nucleotide sequence ID" value="XM_022240325.1"/>
</dbReference>
<accession>A0A8B7YTJ8</accession>
<dbReference type="CDD" id="cd01671">
    <property type="entry name" value="CARD"/>
    <property type="match status" value="1"/>
</dbReference>
<gene>
    <name evidence="4" type="primary">LOC110982127</name>
</gene>
<dbReference type="Pfam" id="PF00619">
    <property type="entry name" value="CARD"/>
    <property type="match status" value="1"/>
</dbReference>
<reference evidence="4" key="1">
    <citation type="submission" date="2025-08" db="UniProtKB">
        <authorList>
            <consortium name="RefSeq"/>
        </authorList>
    </citation>
    <scope>IDENTIFICATION</scope>
</reference>
<dbReference type="InterPro" id="IPR037939">
    <property type="entry name" value="CRADD"/>
</dbReference>
<dbReference type="Gene3D" id="1.10.533.10">
    <property type="entry name" value="Death Domain, Fas"/>
    <property type="match status" value="2"/>
</dbReference>
<evidence type="ECO:0000259" key="1">
    <source>
        <dbReference type="PROSITE" id="PS50017"/>
    </source>
</evidence>
<keyword evidence="3" id="KW-1185">Reference proteome</keyword>
<feature type="domain" description="Death" evidence="1">
    <location>
        <begin position="169"/>
        <end position="241"/>
    </location>
</feature>
<protein>
    <submittedName>
        <fullName evidence="4">Death domain-containing protein CRADD-like</fullName>
    </submittedName>
</protein>
<feature type="domain" description="CARD" evidence="2">
    <location>
        <begin position="1"/>
        <end position="79"/>
    </location>
</feature>
<dbReference type="SMART" id="SM00114">
    <property type="entry name" value="CARD"/>
    <property type="match status" value="1"/>
</dbReference>
<evidence type="ECO:0000313" key="4">
    <source>
        <dbReference type="RefSeq" id="XP_022096017.1"/>
    </source>
</evidence>
<dbReference type="AlphaFoldDB" id="A0A8B7YTJ8"/>
<dbReference type="OrthoDB" id="10031931at2759"/>
<dbReference type="GO" id="GO:0042981">
    <property type="term" value="P:regulation of apoptotic process"/>
    <property type="evidence" value="ECO:0007669"/>
    <property type="project" value="InterPro"/>
</dbReference>
<dbReference type="GO" id="GO:0070513">
    <property type="term" value="F:death domain binding"/>
    <property type="evidence" value="ECO:0007669"/>
    <property type="project" value="InterPro"/>
</dbReference>
<dbReference type="SUPFAM" id="SSF47986">
    <property type="entry name" value="DEATH domain"/>
    <property type="match status" value="2"/>
</dbReference>
<dbReference type="Pfam" id="PF00531">
    <property type="entry name" value="Death"/>
    <property type="match status" value="1"/>
</dbReference>
<evidence type="ECO:0000259" key="2">
    <source>
        <dbReference type="PROSITE" id="PS50209"/>
    </source>
</evidence>
<dbReference type="SMART" id="SM00005">
    <property type="entry name" value="DEATH"/>
    <property type="match status" value="1"/>
</dbReference>
<dbReference type="PANTHER" id="PTHR15034">
    <property type="entry name" value="DEATH DOMAIN-CONTAINING PROTEIN CRADD"/>
    <property type="match status" value="1"/>
</dbReference>
<proteinExistence type="predicted"/>
<dbReference type="InterPro" id="IPR000488">
    <property type="entry name" value="Death_dom"/>
</dbReference>
<name>A0A8B7YTJ8_ACAPL</name>
<dbReference type="GO" id="GO:0007165">
    <property type="term" value="P:signal transduction"/>
    <property type="evidence" value="ECO:0007669"/>
    <property type="project" value="InterPro"/>
</dbReference>
<sequence length="253" mass="29386">MSSRYADVLDQCRVALVKDLNPDDVMDYLIADRVLVPDDKERVDARSTRREKVRELLDLLARRGDRAFITFMAALKDLDSGHNHLYELLQRKLEDWEHQAEPMRLEQQQQTTLYPVEPRQPVKCTEQNHGDFTDSKQGFCSKPQQSQVPSHDLAEWGRNHPKSPNMIPSEKLLSQLAGNLGQDWEQLGSLLGLKDSDMYRCKVENQFNLWGQINSALLKWKNREYKDATILRLVTALKQCNVGREKYEFLMNA</sequence>
<dbReference type="KEGG" id="aplc:110982127"/>
<dbReference type="PROSITE" id="PS50209">
    <property type="entry name" value="CARD"/>
    <property type="match status" value="1"/>
</dbReference>
<dbReference type="PANTHER" id="PTHR15034:SF5">
    <property type="entry name" value="DEATH DOMAIN-CONTAINING PROTEIN CRADD"/>
    <property type="match status" value="1"/>
</dbReference>